<feature type="binding site" evidence="4">
    <location>
        <position position="329"/>
    </location>
    <ligand>
        <name>S-adenosyl-L-methionine</name>
        <dbReference type="ChEBI" id="CHEBI:59789"/>
    </ligand>
</feature>
<evidence type="ECO:0000256" key="1">
    <source>
        <dbReference type="ARBA" id="ARBA00022603"/>
    </source>
</evidence>
<evidence type="ECO:0000313" key="8">
    <source>
        <dbReference type="Proteomes" id="UP001179280"/>
    </source>
</evidence>
<comment type="similarity">
    <text evidence="4">Belongs to the class I-like SAM-binding methyltransferase superfamily. RNA M5U methyltransferase family.</text>
</comment>
<evidence type="ECO:0000313" key="7">
    <source>
        <dbReference type="EMBL" id="MBM7841374.1"/>
    </source>
</evidence>
<dbReference type="PANTHER" id="PTHR11061:SF45">
    <property type="match status" value="1"/>
</dbReference>
<dbReference type="CDD" id="cd02440">
    <property type="entry name" value="AdoMet_MTases"/>
    <property type="match status" value="1"/>
</dbReference>
<comment type="caution">
    <text evidence="7">The sequence shown here is derived from an EMBL/GenBank/DDBJ whole genome shotgun (WGS) entry which is preliminary data.</text>
</comment>
<feature type="binding site" evidence="4">
    <location>
        <position position="397"/>
    </location>
    <ligand>
        <name>S-adenosyl-L-methionine</name>
        <dbReference type="ChEBI" id="CHEBI:59789"/>
    </ligand>
</feature>
<dbReference type="EMBL" id="JAFBCV010000034">
    <property type="protein sequence ID" value="MBM7841374.1"/>
    <property type="molecule type" value="Genomic_DNA"/>
</dbReference>
<dbReference type="Gene3D" id="2.40.50.1070">
    <property type="match status" value="1"/>
</dbReference>
<dbReference type="InterPro" id="IPR029063">
    <property type="entry name" value="SAM-dependent_MTases_sf"/>
</dbReference>
<evidence type="ECO:0000256" key="2">
    <source>
        <dbReference type="ARBA" id="ARBA00022679"/>
    </source>
</evidence>
<feature type="active site" evidence="5">
    <location>
        <position position="424"/>
    </location>
</feature>
<dbReference type="Pfam" id="PF05958">
    <property type="entry name" value="tRNA_U5-meth_tr"/>
    <property type="match status" value="1"/>
</dbReference>
<reference evidence="7" key="1">
    <citation type="submission" date="2021-01" db="EMBL/GenBank/DDBJ databases">
        <title>Genomic Encyclopedia of Type Strains, Phase IV (KMG-IV): sequencing the most valuable type-strain genomes for metagenomic binning, comparative biology and taxonomic classification.</title>
        <authorList>
            <person name="Goeker M."/>
        </authorList>
    </citation>
    <scope>NUCLEOTIDE SEQUENCE</scope>
    <source>
        <strain evidence="7">DSM 21943</strain>
    </source>
</reference>
<dbReference type="InterPro" id="IPR012340">
    <property type="entry name" value="NA-bd_OB-fold"/>
</dbReference>
<keyword evidence="2 4" id="KW-0808">Transferase</keyword>
<evidence type="ECO:0000256" key="3">
    <source>
        <dbReference type="ARBA" id="ARBA00022691"/>
    </source>
</evidence>
<dbReference type="PROSITE" id="PS50926">
    <property type="entry name" value="TRAM"/>
    <property type="match status" value="1"/>
</dbReference>
<keyword evidence="1 4" id="KW-0489">Methyltransferase</keyword>
<organism evidence="7 8">
    <name type="scientific">Shouchella xiaoxiensis</name>
    <dbReference type="NCBI Taxonomy" id="766895"/>
    <lineage>
        <taxon>Bacteria</taxon>
        <taxon>Bacillati</taxon>
        <taxon>Bacillota</taxon>
        <taxon>Bacilli</taxon>
        <taxon>Bacillales</taxon>
        <taxon>Bacillaceae</taxon>
        <taxon>Shouchella</taxon>
    </lineage>
</organism>
<proteinExistence type="inferred from homology"/>
<keyword evidence="8" id="KW-1185">Reference proteome</keyword>
<gene>
    <name evidence="7" type="ORF">JOC54_004678</name>
</gene>
<dbReference type="Gene3D" id="2.40.50.140">
    <property type="entry name" value="Nucleic acid-binding proteins"/>
    <property type="match status" value="1"/>
</dbReference>
<keyword evidence="3 4" id="KW-0949">S-adenosyl-L-methionine</keyword>
<dbReference type="PROSITE" id="PS01230">
    <property type="entry name" value="TRMA_1"/>
    <property type="match status" value="1"/>
</dbReference>
<dbReference type="InterPro" id="IPR002792">
    <property type="entry name" value="TRAM_dom"/>
</dbReference>
<dbReference type="SUPFAM" id="SSF50249">
    <property type="entry name" value="Nucleic acid-binding proteins"/>
    <property type="match status" value="1"/>
</dbReference>
<protein>
    <submittedName>
        <fullName evidence="7">23S rRNA (Uracil-5-)-methyltransferase RumA</fullName>
    </submittedName>
</protein>
<dbReference type="Pfam" id="PF01938">
    <property type="entry name" value="TRAM"/>
    <property type="match status" value="1"/>
</dbReference>
<dbReference type="NCBIfam" id="TIGR00479">
    <property type="entry name" value="rumA"/>
    <property type="match status" value="1"/>
</dbReference>
<feature type="domain" description="TRAM" evidence="6">
    <location>
        <begin position="16"/>
        <end position="74"/>
    </location>
</feature>
<dbReference type="PROSITE" id="PS51687">
    <property type="entry name" value="SAM_MT_RNA_M5U"/>
    <property type="match status" value="1"/>
</dbReference>
<dbReference type="PANTHER" id="PTHR11061">
    <property type="entry name" value="RNA M5U METHYLTRANSFERASE"/>
    <property type="match status" value="1"/>
</dbReference>
<dbReference type="RefSeq" id="WP_204469431.1">
    <property type="nucleotide sequence ID" value="NZ_JAFBCV010000034.1"/>
</dbReference>
<evidence type="ECO:0000256" key="4">
    <source>
        <dbReference type="PROSITE-ProRule" id="PRU01024"/>
    </source>
</evidence>
<name>A0ABS2T3T9_9BACI</name>
<dbReference type="SUPFAM" id="SSF53335">
    <property type="entry name" value="S-adenosyl-L-methionine-dependent methyltransferases"/>
    <property type="match status" value="1"/>
</dbReference>
<feature type="binding site" evidence="4">
    <location>
        <position position="350"/>
    </location>
    <ligand>
        <name>S-adenosyl-L-methionine</name>
        <dbReference type="ChEBI" id="CHEBI:59789"/>
    </ligand>
</feature>
<feature type="active site" description="Nucleophile" evidence="4">
    <location>
        <position position="424"/>
    </location>
</feature>
<evidence type="ECO:0000259" key="6">
    <source>
        <dbReference type="PROSITE" id="PS50926"/>
    </source>
</evidence>
<evidence type="ECO:0000256" key="5">
    <source>
        <dbReference type="PROSITE-ProRule" id="PRU10015"/>
    </source>
</evidence>
<dbReference type="InterPro" id="IPR010280">
    <property type="entry name" value="U5_MeTrfase_fam"/>
</dbReference>
<accession>A0ABS2T3T9</accession>
<dbReference type="Proteomes" id="UP001179280">
    <property type="component" value="Unassembled WGS sequence"/>
</dbReference>
<dbReference type="Gene3D" id="3.40.50.150">
    <property type="entry name" value="Vaccinia Virus protein VP39"/>
    <property type="match status" value="1"/>
</dbReference>
<sequence>MKEKPYHKQQNNNNVSIQTGQQFPLTIKRLGINGEGVGYFKRKVVFVKGALPGEEVVAEVTKAGERFSEAIVRKIRKESPDRVKAPCPIYEQCGGCQLQHMNYDASLVGKQDIVAQAFSRYTKIPDQHLPIQKTIGMDNPWYYRNKSQLQTRKINKQVIAGLYKEGTHELIDLSACLVQHQQLNHVTQIVKSILADLNIPIYNERKHDGEVRTIVTRIGFETKQVQLVLITNTAELSNKELFIKEVRQKLPEVTSLMQNINDSKTSLIFGEQTYHLDGEETINERLGEFSFDLSARAFFQLNPKQTVHLYDEAKKAARLSGKEKIVDAYCGVGTIGQWLANGASEIRGMDTTREAIEDARANADAQQINTTYEVGTAQKWLPTWLKQGFKPDVVVVDPPRSGCDPQLLKSIVQAKPNRVVYVSCNPSTLAKDVQQLMDKGYKVVNIQPVDMFPWTAQVESVTELVLKK</sequence>
<feature type="binding site" evidence="4">
    <location>
        <position position="300"/>
    </location>
    <ligand>
        <name>S-adenosyl-L-methionine</name>
        <dbReference type="ChEBI" id="CHEBI:59789"/>
    </ligand>
</feature>
<dbReference type="InterPro" id="IPR030390">
    <property type="entry name" value="MeTrfase_TrmA_AS"/>
</dbReference>